<accession>A0A6B9KNY5</accession>
<feature type="region of interest" description="Disordered" evidence="1">
    <location>
        <begin position="1"/>
        <end position="47"/>
    </location>
</feature>
<proteinExistence type="predicted"/>
<feature type="compositionally biased region" description="Basic and acidic residues" evidence="1">
    <location>
        <begin position="23"/>
        <end position="38"/>
    </location>
</feature>
<evidence type="ECO:0000313" key="2">
    <source>
        <dbReference type="EMBL" id="QHA33709.1"/>
    </source>
</evidence>
<protein>
    <submittedName>
        <fullName evidence="2">Putative capsid protein</fullName>
    </submittedName>
</protein>
<sequence>MSKKEKSMPRVPRRPRGSGLDRGAFHDRGRMGCDERDLPITSDSEDDMATAPINASLRVAVVPLENAIPIRVSGIFKNANIEYEPEIEDANADGLPGSASGEGLPGLDLVRLDLETGAQSSSHIVGEEEDVVVHNDDKLIMDLEGTLSDFSDSSASTVDEKLEPSRVVLSQPEIETRVHYERCLVYGQSYMDGTLTVPCWARVKHGKYMDYIVGHHARDPMCACAALVSTSDVMKCIIVPKTQPTLKRQLTESQFYFTHVYVVEADSSPYDTVPPWRVLKRDPLLPPEMQPEDPAVKRRRLYAQDPRNFVHVGDHSVTGLGGGIPALKAVNRGDQNLLTWLQQRIGYDDINIVESADHATMGVRSTIAVGDEGYQPRVQNVEARFNIWVEPGANAVRVTARYGRRVDLMSYEMMSGFMIDRNNFNTRAVASSIQAAVGTPYAVSQAMATCVDLSRARDDNTSLYAKGWLLALMKAQIERAGDQPNPYVPAWLPSGGQYVHRSWEAADLATFFQNDIQNRVFILLGRDFSPEQQMCLQHLARGGIAIGAQARTAPILNQISWFGINIAVYFSGPVNMPAIADFNSDTMRATLIQLAQTRGERLFLVRGFVKALTLLGVREFPADANGQGRHSYAATLEVFHTFHWPRPSDSNPVWRWLSTQPAMNVPEPAVGELGALSHFAMNELLSFGIVGSAIISNAISLAFNTFNLYGRALNRAVSPAIAVQSQLYSFARQLFQSTDNTAVPPIFSFALNEITHVTQIVIDEQAFIQDAWNANHVGAVNINNNNWWSGDWDFRIPYLLDPLSVSFVYEMWPSQYGFFRSDVAVDLKSDLVISGPNRGWYASLGDSTYKAYAEKGVRARPCDYIHYGATVINAFAQEWRVVVPYPMQYQSWARGYDTTATGAPLGQADALDEDRDWYPDINSLKPGSIRTYNWEDDVVLSPMIAGADLGNEHWTGLRSNPRRRCIYAGLRADNMLAITGMPLVTWDPLARYAGESSGTSSISAPSGAYGSDGDAGAGSSKAAPGAGASGVLTGASAALN</sequence>
<feature type="compositionally biased region" description="Low complexity" evidence="1">
    <location>
        <begin position="997"/>
        <end position="1030"/>
    </location>
</feature>
<name>A0A6B9KNY5_9VIRU</name>
<feature type="region of interest" description="Disordered" evidence="1">
    <location>
        <begin position="997"/>
        <end position="1040"/>
    </location>
</feature>
<reference evidence="2" key="1">
    <citation type="submission" date="2019-10" db="EMBL/GenBank/DDBJ databases">
        <authorList>
            <person name="Nitsche A."/>
            <person name="Hankeln T."/>
            <person name="Acosta O."/>
            <person name="Velez I.D."/>
            <person name="Schiemann D.J."/>
        </authorList>
    </citation>
    <scope>NUCLEOTIDE SEQUENCE</scope>
    <source>
        <strain evidence="2">Mati 1756-3</strain>
    </source>
</reference>
<evidence type="ECO:0000256" key="1">
    <source>
        <dbReference type="SAM" id="MobiDB-lite"/>
    </source>
</evidence>
<organism evidence="2">
    <name type="scientific">Atrato virus</name>
    <dbReference type="NCBI Taxonomy" id="2689336"/>
    <lineage>
        <taxon>Viruses</taxon>
        <taxon>Riboviria</taxon>
        <taxon>Orthornavirae</taxon>
        <taxon>Duplornaviricota</taxon>
        <taxon>Chrymotiviricetes</taxon>
        <taxon>Ghabrivirales</taxon>
        <taxon>Totiviridae</taxon>
    </lineage>
</organism>
<dbReference type="EMBL" id="MN661075">
    <property type="protein sequence ID" value="QHA33709.1"/>
    <property type="molecule type" value="Genomic_RNA"/>
</dbReference>